<protein>
    <submittedName>
        <fullName evidence="1">Uncharacterized protein</fullName>
    </submittedName>
</protein>
<reference evidence="1" key="1">
    <citation type="submission" date="2022-11" db="EMBL/GenBank/DDBJ databases">
        <title>Genome Sequence of Boeremia exigua.</title>
        <authorList>
            <person name="Buettner E."/>
        </authorList>
    </citation>
    <scope>NUCLEOTIDE SEQUENCE</scope>
    <source>
        <strain evidence="1">CU02</strain>
    </source>
</reference>
<dbReference type="Proteomes" id="UP001153331">
    <property type="component" value="Unassembled WGS sequence"/>
</dbReference>
<organism evidence="1 2">
    <name type="scientific">Boeremia exigua</name>
    <dbReference type="NCBI Taxonomy" id="749465"/>
    <lineage>
        <taxon>Eukaryota</taxon>
        <taxon>Fungi</taxon>
        <taxon>Dikarya</taxon>
        <taxon>Ascomycota</taxon>
        <taxon>Pezizomycotina</taxon>
        <taxon>Dothideomycetes</taxon>
        <taxon>Pleosporomycetidae</taxon>
        <taxon>Pleosporales</taxon>
        <taxon>Pleosporineae</taxon>
        <taxon>Didymellaceae</taxon>
        <taxon>Boeremia</taxon>
    </lineage>
</organism>
<accession>A0ACC2INI5</accession>
<gene>
    <name evidence="1" type="ORF">OPT61_g2011</name>
</gene>
<evidence type="ECO:0000313" key="2">
    <source>
        <dbReference type="Proteomes" id="UP001153331"/>
    </source>
</evidence>
<proteinExistence type="predicted"/>
<dbReference type="EMBL" id="JAPHNI010000087">
    <property type="protein sequence ID" value="KAJ8116604.1"/>
    <property type="molecule type" value="Genomic_DNA"/>
</dbReference>
<sequence>MPARIKNLDSEYQHTFYHGYNKSMSDTMANSDTKKQIRMALPSTAATAMTMLKADGTPEQWDRMGWKVITLPELQDVEPERICEHFNKWLASGEEDVNPNSYRYRACLYVDEGCISCHDHFMQDKSLDTENPLVLVDTQGFTFAYLVSKFAKEGWVMVSTGVIMPRAGQTIMHEGEHRGWAEIYREEGTFAVDF</sequence>
<keyword evidence="2" id="KW-1185">Reference proteome</keyword>
<name>A0ACC2INI5_9PLEO</name>
<comment type="caution">
    <text evidence="1">The sequence shown here is derived from an EMBL/GenBank/DDBJ whole genome shotgun (WGS) entry which is preliminary data.</text>
</comment>
<evidence type="ECO:0000313" key="1">
    <source>
        <dbReference type="EMBL" id="KAJ8116604.1"/>
    </source>
</evidence>